<evidence type="ECO:0000256" key="1">
    <source>
        <dbReference type="ARBA" id="ARBA00005006"/>
    </source>
</evidence>
<comment type="similarity">
    <text evidence="2">Belongs to the glutamate--cysteine ligase type 3 family.</text>
</comment>
<dbReference type="UniPathway" id="UPA00142">
    <property type="reaction ID" value="UER00209"/>
</dbReference>
<keyword evidence="4 11" id="KW-0436">Ligase</keyword>
<dbReference type="VEuPathDB" id="PlasmoDB:Pf7G8-2_000266900"/>
<dbReference type="EC" id="6.3.2.2" evidence="3"/>
<dbReference type="VEuPathDB" id="PlasmoDB:PfGN01_090023700"/>
<feature type="compositionally biased region" description="Low complexity" evidence="10">
    <location>
        <begin position="307"/>
        <end position="321"/>
    </location>
</feature>
<dbReference type="VEuPathDB" id="PlasmoDB:PfTG01_090023200"/>
<feature type="compositionally biased region" description="Basic and acidic residues" evidence="10">
    <location>
        <begin position="398"/>
        <end position="407"/>
    </location>
</feature>
<dbReference type="VEuPathDB" id="PlasmoDB:PfSD01_090023800"/>
<dbReference type="VEuPathDB" id="PlasmoDB:PfHB3_090023500"/>
<evidence type="ECO:0000256" key="6">
    <source>
        <dbReference type="ARBA" id="ARBA00022741"/>
    </source>
</evidence>
<evidence type="ECO:0000256" key="4">
    <source>
        <dbReference type="ARBA" id="ARBA00022598"/>
    </source>
</evidence>
<dbReference type="GO" id="GO:0006750">
    <property type="term" value="P:glutathione biosynthetic process"/>
    <property type="evidence" value="ECO:0007669"/>
    <property type="project" value="UniProtKB-UniPathway"/>
</dbReference>
<dbReference type="VEuPathDB" id="PlasmoDB:PfSN01_090023400"/>
<dbReference type="Gene3D" id="3.30.590.50">
    <property type="match status" value="2"/>
</dbReference>
<comment type="pathway">
    <text evidence="1">Sulfur metabolism; glutathione biosynthesis; glutathione from L-cysteine and L-glutamate: step 1/2.</text>
</comment>
<accession>Q9TY17</accession>
<evidence type="ECO:0000256" key="10">
    <source>
        <dbReference type="SAM" id="MobiDB-lite"/>
    </source>
</evidence>
<dbReference type="PIR" id="T18415">
    <property type="entry name" value="T18400"/>
</dbReference>
<dbReference type="VEuPathDB" id="PlasmoDB:PfIT_090023400"/>
<dbReference type="VEuPathDB" id="PlasmoDB:PfKH01_090023100"/>
<dbReference type="VEuPathDB" id="PlasmoDB:PfKH02_090023600"/>
<feature type="region of interest" description="Disordered" evidence="10">
    <location>
        <begin position="807"/>
        <end position="828"/>
    </location>
</feature>
<keyword evidence="5" id="KW-0317">Glutathione biosynthesis</keyword>
<evidence type="ECO:0000256" key="3">
    <source>
        <dbReference type="ARBA" id="ARBA00012220"/>
    </source>
</evidence>
<dbReference type="VEuPathDB" id="PlasmoDB:PfNF54_090024000"/>
<dbReference type="InterPro" id="IPR014746">
    <property type="entry name" value="Gln_synth/guanido_kin_cat_dom"/>
</dbReference>
<feature type="compositionally biased region" description="Acidic residues" evidence="10">
    <location>
        <begin position="294"/>
        <end position="306"/>
    </location>
</feature>
<feature type="region of interest" description="Disordered" evidence="10">
    <location>
        <begin position="397"/>
        <end position="419"/>
    </location>
</feature>
<evidence type="ECO:0000256" key="7">
    <source>
        <dbReference type="ARBA" id="ARBA00022840"/>
    </source>
</evidence>
<dbReference type="VEuPathDB" id="PlasmoDB:PfGA01_090023100"/>
<dbReference type="PANTHER" id="PTHR11164:SF0">
    <property type="entry name" value="GLUTAMATE--CYSTEINE LIGASE CATALYTIC SUBUNIT"/>
    <property type="match status" value="1"/>
</dbReference>
<feature type="compositionally biased region" description="Basic and acidic residues" evidence="10">
    <location>
        <begin position="807"/>
        <end position="819"/>
    </location>
</feature>
<dbReference type="Gene3D" id="1.10.8.960">
    <property type="match status" value="1"/>
</dbReference>
<evidence type="ECO:0000256" key="5">
    <source>
        <dbReference type="ARBA" id="ARBA00022684"/>
    </source>
</evidence>
<dbReference type="PANTHER" id="PTHR11164">
    <property type="entry name" value="GLUTAMATE CYSTEINE LIGASE"/>
    <property type="match status" value="1"/>
</dbReference>
<evidence type="ECO:0000256" key="9">
    <source>
        <dbReference type="ARBA" id="ARBA00032122"/>
    </source>
</evidence>
<dbReference type="AlphaFoldDB" id="Q9TY17"/>
<evidence type="ECO:0000256" key="8">
    <source>
        <dbReference type="ARBA" id="ARBA00030585"/>
    </source>
</evidence>
<dbReference type="VEuPathDB" id="PlasmoDB:Pf7G8_090023700"/>
<dbReference type="VEuPathDB" id="PlasmoDB:PfCD01_090023200"/>
<proteinExistence type="evidence at transcript level"/>
<dbReference type="VEuPathDB" id="PlasmoDB:PfNF135_090022500"/>
<feature type="compositionally biased region" description="Polar residues" evidence="10">
    <location>
        <begin position="408"/>
        <end position="419"/>
    </location>
</feature>
<dbReference type="VEuPathDB" id="PlasmoDB:PF3D7_0918900"/>
<evidence type="ECO:0000256" key="2">
    <source>
        <dbReference type="ARBA" id="ARBA00008100"/>
    </source>
</evidence>
<dbReference type="EMBL" id="Y14674">
    <property type="protein sequence ID" value="CAA74990.1"/>
    <property type="molecule type" value="mRNA"/>
</dbReference>
<dbReference type="GO" id="GO:0005524">
    <property type="term" value="F:ATP binding"/>
    <property type="evidence" value="ECO:0007669"/>
    <property type="project" value="UniProtKB-KW"/>
</dbReference>
<reference evidence="11" key="1">
    <citation type="journal article" date="1999" name="Mol. Biochem. Parasitol.">
        <title>The putative gamma-glutamylcysteine synthetase from Plasmodium falciparum contains large insertions and a variable tandem repeat.</title>
        <authorList>
            <person name="Luersen K."/>
            <person name="Walter R.D."/>
            <person name="Muller S."/>
        </authorList>
    </citation>
    <scope>NUCLEOTIDE SEQUENCE</scope>
    <source>
        <strain evidence="11">3D7</strain>
        <strain evidence="11">K-l</strain>
    </source>
</reference>
<keyword evidence="6" id="KW-0547">Nucleotide-binding</keyword>
<dbReference type="VEuPathDB" id="PlasmoDB:PfKE01_090023200"/>
<dbReference type="VEuPathDB" id="PlasmoDB:PfML01_090023300"/>
<dbReference type="VEuPathDB" id="PlasmoDB:PfGB4_090023800"/>
<organism evidence="11">
    <name type="scientific">Plasmodium falciparum</name>
    <name type="common">malaria parasite P. falciparum</name>
    <dbReference type="NCBI Taxonomy" id="5833"/>
    <lineage>
        <taxon>Eukaryota</taxon>
        <taxon>Sar</taxon>
        <taxon>Alveolata</taxon>
        <taxon>Apicomplexa</taxon>
        <taxon>Aconoidasida</taxon>
        <taxon>Haemosporida</taxon>
        <taxon>Plasmodiidae</taxon>
        <taxon>Plasmodium</taxon>
        <taxon>Plasmodium (Laverania)</taxon>
    </lineage>
</organism>
<feature type="region of interest" description="Disordered" evidence="10">
    <location>
        <begin position="293"/>
        <end position="321"/>
    </location>
</feature>
<dbReference type="Pfam" id="PF03074">
    <property type="entry name" value="GCS"/>
    <property type="match status" value="2"/>
</dbReference>
<dbReference type="VEuPathDB" id="PlasmoDB:PfDd2_090023900"/>
<name>Q9TY17_PLAFA</name>
<dbReference type="GO" id="GO:0004357">
    <property type="term" value="F:glutamate-cysteine ligase activity"/>
    <property type="evidence" value="ECO:0007669"/>
    <property type="project" value="UniProtKB-EC"/>
</dbReference>
<dbReference type="SUPFAM" id="SSF55931">
    <property type="entry name" value="Glutamine synthetase/guanido kinase"/>
    <property type="match status" value="1"/>
</dbReference>
<protein>
    <recommendedName>
        <fullName evidence="3">glutamate--cysteine ligase</fullName>
        <ecNumber evidence="3">6.3.2.2</ecNumber>
    </recommendedName>
    <alternativeName>
        <fullName evidence="9">Gamma-ECS</fullName>
    </alternativeName>
    <alternativeName>
        <fullName evidence="8">Gamma-glutamylcysteine synthetase</fullName>
    </alternativeName>
</protein>
<dbReference type="SUPFAM" id="SSF81995">
    <property type="entry name" value="beta-sandwich domain of Sec23/24"/>
    <property type="match status" value="1"/>
</dbReference>
<dbReference type="InterPro" id="IPR004308">
    <property type="entry name" value="GCS"/>
</dbReference>
<sequence>MYIYICNNLYDLYITISIITQKIHIYIYIYIYIYIDYFFFLNMGFLKIGTPLSWDDVQDVKSLIRLYGILQFVHVYKLNKDRYDENIMFGDEIEYIIIRNDESLKESSALLCASDLIDEMMNLESVIDCQYGSHWTPEYSSFTIEGTPSVPFKLDINSSCFVEDCMRIRRSKLNNVLSAVQGARAITLPCFPNVLLNNSVLMARRITGHESTKKKFDSKGKVEFIENAKIKEKVHNSNNNIHKIINNKNNESKIVNNAFDQNKISSIEMVSYEMDENKSTNFVNSDTVFAKNDEEGEVEEEDENENEQQQQQQQYQSNLQQQYQSNLQQQYQSNLQQQYQSDLQQQYQSDLQQQYQSDLQQQYQSDLQQQYQSDLQQQNVQPKQRQQMIQYVYDDEIENKNKEKDNTPRSCNDYNNVNDSSNTQDIFISSLKKTDSLFECEVFKPEQTNKYSKSALITDMTISPHARYVTLTQNIRKRRGTKIVSFNPIYKDINTEKMDHWKMSLDCNDKRLFKKVKKKLTLDEHLIWNKSMTNKKIIDRKNNNPRDEVLNTSNFTLAMTNKEENNNENSLMDRVLKNSLFANMDDEGDYIYVYNREFIQEYSEKCKNPIKNYVYLDAMFFGMSMCCQQLTMSFPTVDDAKYVYDQLAVIAPLFLALTACTPYLGGFLTETDTRWRVISNSVDCRTEEELSYICKPRYSGISLYISSELPLKRNYYFYNDVDVILDKNVYDKLKKENVDEYLARHIASLFVRDPIVVFEGSYSERDIATIQKKIMELSNDEDKIKGMVEGSSSNSLSSKVLLDNEDRNKNDSSIKEMNKSNDNNHNNNCHIEYNNKKDINMNKIYLSDNFEFIEDYEEKVLSSHQHFENFQSTNWNSVRFKPPPILDNHFKGPSSIGWRVEFRTPDIQITDFENSCVVTLVMLLSKFILKERLNLYIPMTLLEENLFRASKREALTKEKFYFRKDLSYDTLNNEFEEKSIYDIFFNETNGLFFLCYKYVDELFKEGLLNQSAKNKIDEYIEFVKQRCSGKICTGAMYLRNFILNHPAYEKNSYINSKINYDICKLIADIGKGLIIPQELLGVFVDPYKERIKSDIRQINESQYLKSLAYKYISGEDYTQYLLLNEVLKDDQDYCTCTRRTIYEESMDNTVEFAKKMYELSA</sequence>
<evidence type="ECO:0000313" key="11">
    <source>
        <dbReference type="EMBL" id="CAA74990.1"/>
    </source>
</evidence>
<gene>
    <name evidence="11" type="primary">GCS</name>
</gene>
<dbReference type="VEuPathDB" id="PlasmoDB:PfNF166_090022900"/>
<keyword evidence="7" id="KW-0067">ATP-binding</keyword>